<dbReference type="AlphaFoldDB" id="A0A2H0BS45"/>
<proteinExistence type="predicted"/>
<dbReference type="Pfam" id="PF13376">
    <property type="entry name" value="OmdA"/>
    <property type="match status" value="1"/>
</dbReference>
<evidence type="ECO:0000313" key="1">
    <source>
        <dbReference type="EMBL" id="PIP60493.1"/>
    </source>
</evidence>
<protein>
    <recommendedName>
        <fullName evidence="3">YdeI/OmpD-associated family protein</fullName>
    </recommendedName>
</protein>
<reference evidence="1 2" key="1">
    <citation type="submission" date="2017-09" db="EMBL/GenBank/DDBJ databases">
        <title>Depth-based differentiation of microbial function through sediment-hosted aquifers and enrichment of novel symbionts in the deep terrestrial subsurface.</title>
        <authorList>
            <person name="Probst A.J."/>
            <person name="Ladd B."/>
            <person name="Jarett J.K."/>
            <person name="Geller-Mcgrath D.E."/>
            <person name="Sieber C.M."/>
            <person name="Emerson J.B."/>
            <person name="Anantharaman K."/>
            <person name="Thomas B.C."/>
            <person name="Malmstrom R."/>
            <person name="Stieglmeier M."/>
            <person name="Klingl A."/>
            <person name="Woyke T."/>
            <person name="Ryan C.M."/>
            <person name="Banfield J.F."/>
        </authorList>
    </citation>
    <scope>NUCLEOTIDE SEQUENCE [LARGE SCALE GENOMIC DNA]</scope>
    <source>
        <strain evidence="1">CG22_combo_CG10-13_8_21_14_all_47_17</strain>
    </source>
</reference>
<accession>A0A2H0BS45</accession>
<organism evidence="1 2">
    <name type="scientific">Candidatus Uhrbacteria bacterium CG22_combo_CG10-13_8_21_14_all_47_17</name>
    <dbReference type="NCBI Taxonomy" id="1975041"/>
    <lineage>
        <taxon>Bacteria</taxon>
        <taxon>Candidatus Uhriibacteriota</taxon>
    </lineage>
</organism>
<dbReference type="Proteomes" id="UP000231581">
    <property type="component" value="Unassembled WGS sequence"/>
</dbReference>
<evidence type="ECO:0008006" key="3">
    <source>
        <dbReference type="Google" id="ProtNLM"/>
    </source>
</evidence>
<sequence>MTKKTIATGVVHRVPADLRKTLISKPAVLEKWNSLTPLARNEWICWTTIVKKAETRKEHIDRLCEDLLKGKRRPCCWPGCPHRRPSAQKWFK</sequence>
<comment type="caution">
    <text evidence="1">The sequence shown here is derived from an EMBL/GenBank/DDBJ whole genome shotgun (WGS) entry which is preliminary data.</text>
</comment>
<evidence type="ECO:0000313" key="2">
    <source>
        <dbReference type="Proteomes" id="UP000231581"/>
    </source>
</evidence>
<gene>
    <name evidence="1" type="ORF">COX00_02925</name>
</gene>
<dbReference type="EMBL" id="PCSZ01000060">
    <property type="protein sequence ID" value="PIP60493.1"/>
    <property type="molecule type" value="Genomic_DNA"/>
</dbReference>
<name>A0A2H0BS45_9BACT</name>